<name>A0A371Q8T4_STRIH</name>
<dbReference type="EMBL" id="QUAC01000042">
    <property type="protein sequence ID" value="REK91088.1"/>
    <property type="molecule type" value="Genomic_DNA"/>
</dbReference>
<organism evidence="2 3">
    <name type="scientific">Streptomyces inhibens</name>
    <dbReference type="NCBI Taxonomy" id="2293571"/>
    <lineage>
        <taxon>Bacteria</taxon>
        <taxon>Bacillati</taxon>
        <taxon>Actinomycetota</taxon>
        <taxon>Actinomycetes</taxon>
        <taxon>Kitasatosporales</taxon>
        <taxon>Streptomycetaceae</taxon>
        <taxon>Streptomyces</taxon>
    </lineage>
</organism>
<keyword evidence="3" id="KW-1185">Reference proteome</keyword>
<proteinExistence type="predicted"/>
<dbReference type="RefSeq" id="WP_128504429.1">
    <property type="nucleotide sequence ID" value="NZ_QUAC01000042.1"/>
</dbReference>
<sequence>MPQSVPAAPLSFDELLDSAQYQALHLGLRDTYAVGEERGVYDAFLTDGTVPPYDSAFWRPWVSPVEGTVARGVAVRRARIVSEPVTDYVRFEHAITASNIRAGEEVRWLGRRHASALALPGNDFWLIDDRLVRFNVFSGDGEAQGPEHSDDPQVIKLCADAFQSVWERATPHDQYEI</sequence>
<evidence type="ECO:0000313" key="2">
    <source>
        <dbReference type="EMBL" id="REK91088.1"/>
    </source>
</evidence>
<evidence type="ECO:0000313" key="3">
    <source>
        <dbReference type="Proteomes" id="UP000262477"/>
    </source>
</evidence>
<evidence type="ECO:0000259" key="1">
    <source>
        <dbReference type="Pfam" id="PF21806"/>
    </source>
</evidence>
<reference evidence="2 3" key="1">
    <citation type="submission" date="2018-08" db="EMBL/GenBank/DDBJ databases">
        <title>Streptomyces NEAU-D10 sp. nov., a novel Actinomycete isolated from soil.</title>
        <authorList>
            <person name="Jin L."/>
        </authorList>
    </citation>
    <scope>NUCLEOTIDE SEQUENCE [LARGE SCALE GENOMIC DNA]</scope>
    <source>
        <strain evidence="2 3">NEAU-D10</strain>
    </source>
</reference>
<dbReference type="AlphaFoldDB" id="A0A371Q8T4"/>
<dbReference type="OrthoDB" id="4562627at2"/>
<comment type="caution">
    <text evidence="2">The sequence shown here is derived from an EMBL/GenBank/DDBJ whole genome shotgun (WGS) entry which is preliminary data.</text>
</comment>
<gene>
    <name evidence="2" type="ORF">DY245_06405</name>
</gene>
<protein>
    <recommendedName>
        <fullName evidence="1">DUF6879 domain-containing protein</fullName>
    </recommendedName>
</protein>
<dbReference type="Pfam" id="PF21806">
    <property type="entry name" value="DUF6879"/>
    <property type="match status" value="1"/>
</dbReference>
<feature type="domain" description="DUF6879" evidence="1">
    <location>
        <begin position="11"/>
        <end position="175"/>
    </location>
</feature>
<accession>A0A371Q8T4</accession>
<dbReference type="Proteomes" id="UP000262477">
    <property type="component" value="Unassembled WGS sequence"/>
</dbReference>
<dbReference type="InterPro" id="IPR049244">
    <property type="entry name" value="DUF6879"/>
</dbReference>